<evidence type="ECO:0000313" key="2">
    <source>
        <dbReference type="Proteomes" id="UP001341840"/>
    </source>
</evidence>
<proteinExistence type="predicted"/>
<accession>A0ABU6RAQ5</accession>
<protein>
    <submittedName>
        <fullName evidence="1">Uncharacterized protein</fullName>
    </submittedName>
</protein>
<sequence length="74" mass="8419">MGLIAVVEVKAEVVVVIDEEKEEEEWHNENGGWNGRGEVEGERKRDEVLGAVENNNSGVEQEQWQNRARSIKVM</sequence>
<dbReference type="EMBL" id="JASCZI010030307">
    <property type="protein sequence ID" value="MED6121041.1"/>
    <property type="molecule type" value="Genomic_DNA"/>
</dbReference>
<name>A0ABU6RAQ5_9FABA</name>
<gene>
    <name evidence="1" type="ORF">PIB30_026382</name>
</gene>
<organism evidence="1 2">
    <name type="scientific">Stylosanthes scabra</name>
    <dbReference type="NCBI Taxonomy" id="79078"/>
    <lineage>
        <taxon>Eukaryota</taxon>
        <taxon>Viridiplantae</taxon>
        <taxon>Streptophyta</taxon>
        <taxon>Embryophyta</taxon>
        <taxon>Tracheophyta</taxon>
        <taxon>Spermatophyta</taxon>
        <taxon>Magnoliopsida</taxon>
        <taxon>eudicotyledons</taxon>
        <taxon>Gunneridae</taxon>
        <taxon>Pentapetalae</taxon>
        <taxon>rosids</taxon>
        <taxon>fabids</taxon>
        <taxon>Fabales</taxon>
        <taxon>Fabaceae</taxon>
        <taxon>Papilionoideae</taxon>
        <taxon>50 kb inversion clade</taxon>
        <taxon>dalbergioids sensu lato</taxon>
        <taxon>Dalbergieae</taxon>
        <taxon>Pterocarpus clade</taxon>
        <taxon>Stylosanthes</taxon>
    </lineage>
</organism>
<dbReference type="Proteomes" id="UP001341840">
    <property type="component" value="Unassembled WGS sequence"/>
</dbReference>
<keyword evidence="2" id="KW-1185">Reference proteome</keyword>
<comment type="caution">
    <text evidence="1">The sequence shown here is derived from an EMBL/GenBank/DDBJ whole genome shotgun (WGS) entry which is preliminary data.</text>
</comment>
<evidence type="ECO:0000313" key="1">
    <source>
        <dbReference type="EMBL" id="MED6121041.1"/>
    </source>
</evidence>
<reference evidence="1 2" key="1">
    <citation type="journal article" date="2023" name="Plants (Basel)">
        <title>Bridging the Gap: Combining Genomics and Transcriptomics Approaches to Understand Stylosanthes scabra, an Orphan Legume from the Brazilian Caatinga.</title>
        <authorList>
            <person name="Ferreira-Neto J.R.C."/>
            <person name="da Silva M.D."/>
            <person name="Binneck E."/>
            <person name="de Melo N.F."/>
            <person name="da Silva R.H."/>
            <person name="de Melo A.L.T.M."/>
            <person name="Pandolfi V."/>
            <person name="Bustamante F.O."/>
            <person name="Brasileiro-Vidal A.C."/>
            <person name="Benko-Iseppon A.M."/>
        </authorList>
    </citation>
    <scope>NUCLEOTIDE SEQUENCE [LARGE SCALE GENOMIC DNA]</scope>
    <source>
        <tissue evidence="1">Leaves</tissue>
    </source>
</reference>